<gene>
    <name evidence="2" type="ORF">ACFFSA_47795</name>
</gene>
<comment type="caution">
    <text evidence="2">The sequence shown here is derived from an EMBL/GenBank/DDBJ whole genome shotgun (WGS) entry which is preliminary data.</text>
</comment>
<dbReference type="Pfam" id="PF12323">
    <property type="entry name" value="HTH_OrfB_IS605"/>
    <property type="match status" value="1"/>
</dbReference>
<evidence type="ECO:0000313" key="2">
    <source>
        <dbReference type="EMBL" id="MFB9630822.1"/>
    </source>
</evidence>
<dbReference type="InterPro" id="IPR021027">
    <property type="entry name" value="Transposase_put_HTH"/>
</dbReference>
<dbReference type="Proteomes" id="UP001589532">
    <property type="component" value="Unassembled WGS sequence"/>
</dbReference>
<keyword evidence="3" id="KW-1185">Reference proteome</keyword>
<feature type="domain" description="Transposase putative helix-turn-helix" evidence="1">
    <location>
        <begin position="1"/>
        <end position="43"/>
    </location>
</feature>
<evidence type="ECO:0000259" key="1">
    <source>
        <dbReference type="Pfam" id="PF12323"/>
    </source>
</evidence>
<sequence>MLVGRRYRLEFDFGQRLFAERLGGICRSVWNTGLEQRRAYRRRGAFIGYAEQCRQLAEAKNDPDCVWLADAPAQVIQQTLKDLDETCRKHGTWKVRWKVRARWRPSFRFPTAQQIPVERV</sequence>
<reference evidence="2 3" key="1">
    <citation type="submission" date="2024-09" db="EMBL/GenBank/DDBJ databases">
        <authorList>
            <person name="Sun Q."/>
            <person name="Mori K."/>
        </authorList>
    </citation>
    <scope>NUCLEOTIDE SEQUENCE [LARGE SCALE GENOMIC DNA]</scope>
    <source>
        <strain evidence="2 3">JCM 3143</strain>
    </source>
</reference>
<feature type="non-terminal residue" evidence="2">
    <location>
        <position position="120"/>
    </location>
</feature>
<dbReference type="EMBL" id="JBHMBW010000103">
    <property type="protein sequence ID" value="MFB9630822.1"/>
    <property type="molecule type" value="Genomic_DNA"/>
</dbReference>
<organism evidence="2 3">
    <name type="scientific">Nonomuraea helvata</name>
    <dbReference type="NCBI Taxonomy" id="37484"/>
    <lineage>
        <taxon>Bacteria</taxon>
        <taxon>Bacillati</taxon>
        <taxon>Actinomycetota</taxon>
        <taxon>Actinomycetes</taxon>
        <taxon>Streptosporangiales</taxon>
        <taxon>Streptosporangiaceae</taxon>
        <taxon>Nonomuraea</taxon>
    </lineage>
</organism>
<name>A0ABV5SGQ1_9ACTN</name>
<proteinExistence type="predicted"/>
<protein>
    <submittedName>
        <fullName evidence="2">Helix-turn-helix domain-containing protein</fullName>
    </submittedName>
</protein>
<dbReference type="RefSeq" id="WP_378521109.1">
    <property type="nucleotide sequence ID" value="NZ_JBHMBW010000103.1"/>
</dbReference>
<accession>A0ABV5SGQ1</accession>
<evidence type="ECO:0000313" key="3">
    <source>
        <dbReference type="Proteomes" id="UP001589532"/>
    </source>
</evidence>